<sequence>MPELPEVEHAARSLRAWLDGRTILRARAADNRIFRGGSPRDFEQLLAGRRLERVDRRGKYLLLTFDGGLGLLSHLGMTGKWVRRTPRPSSGRRTVPLHSHARLELDDESALHYVDPRLFGQLTLAREGAVAELPVIRALGPDALLDGIDAARLHAVLARSARPVKVALLDQSVLAGVGNIYATEALFRAGIHPARASRSLTLDEIARLAEGISALMELALAGMGEGEIAYLSQRRGAMNRFLIYNHAGAPCPRCGTTLSTMVLGGRSSAFCPGCQR</sequence>
<keyword evidence="10 20" id="KW-0863">Zinc-finger</keyword>
<accession>A0A3Q8I1K2</accession>
<evidence type="ECO:0000256" key="1">
    <source>
        <dbReference type="ARBA" id="ARBA00001668"/>
    </source>
</evidence>
<dbReference type="Gene3D" id="1.10.8.50">
    <property type="match status" value="1"/>
</dbReference>
<dbReference type="InterPro" id="IPR010979">
    <property type="entry name" value="Ribosomal_uS13-like_H2TH"/>
</dbReference>
<dbReference type="SUPFAM" id="SSF57716">
    <property type="entry name" value="Glucocorticoid receptor-like (DNA-binding domain)"/>
    <property type="match status" value="1"/>
</dbReference>
<proteinExistence type="inferred from homology"/>
<dbReference type="InterPro" id="IPR010663">
    <property type="entry name" value="Znf_FPG/IleRS"/>
</dbReference>
<evidence type="ECO:0000256" key="16">
    <source>
        <dbReference type="ARBA" id="ARBA00023268"/>
    </source>
</evidence>
<dbReference type="GO" id="GO:0003684">
    <property type="term" value="F:damaged DNA binding"/>
    <property type="evidence" value="ECO:0007669"/>
    <property type="project" value="InterPro"/>
</dbReference>
<comment type="subunit">
    <text evidence="4">Monomer.</text>
</comment>
<evidence type="ECO:0000256" key="20">
    <source>
        <dbReference type="PROSITE-ProRule" id="PRU00391"/>
    </source>
</evidence>
<evidence type="ECO:0000313" key="23">
    <source>
        <dbReference type="EMBL" id="AYM52531.1"/>
    </source>
</evidence>
<dbReference type="NCBIfam" id="TIGR00577">
    <property type="entry name" value="fpg"/>
    <property type="match status" value="1"/>
</dbReference>
<evidence type="ECO:0000256" key="3">
    <source>
        <dbReference type="ARBA" id="ARBA00009409"/>
    </source>
</evidence>
<evidence type="ECO:0000256" key="10">
    <source>
        <dbReference type="ARBA" id="ARBA00022771"/>
    </source>
</evidence>
<dbReference type="Pfam" id="PF06831">
    <property type="entry name" value="H2TH"/>
    <property type="match status" value="1"/>
</dbReference>
<comment type="cofactor">
    <cofactor evidence="2">
        <name>Zn(2+)</name>
        <dbReference type="ChEBI" id="CHEBI:29105"/>
    </cofactor>
</comment>
<evidence type="ECO:0000256" key="13">
    <source>
        <dbReference type="ARBA" id="ARBA00023125"/>
    </source>
</evidence>
<keyword evidence="8" id="KW-0479">Metal-binding</keyword>
<keyword evidence="15" id="KW-0456">Lyase</keyword>
<dbReference type="CDD" id="cd08966">
    <property type="entry name" value="EcFpg-like_N"/>
    <property type="match status" value="1"/>
</dbReference>
<evidence type="ECO:0000256" key="6">
    <source>
        <dbReference type="ARBA" id="ARBA00012720"/>
    </source>
</evidence>
<name>A0A3Q8I1K2_9BACT</name>
<dbReference type="SMART" id="SM01232">
    <property type="entry name" value="H2TH"/>
    <property type="match status" value="1"/>
</dbReference>
<comment type="catalytic activity">
    <reaction evidence="19">
        <text>2'-deoxyribonucleotide-(2'-deoxyribose 5'-phosphate)-2'-deoxyribonucleotide-DNA = a 3'-end 2'-deoxyribonucleotide-(2,3-dehydro-2,3-deoxyribose 5'-phosphate)-DNA + a 5'-end 5'-phospho-2'-deoxyribonucleoside-DNA + H(+)</text>
        <dbReference type="Rhea" id="RHEA:66592"/>
        <dbReference type="Rhea" id="RHEA-COMP:13180"/>
        <dbReference type="Rhea" id="RHEA-COMP:16897"/>
        <dbReference type="Rhea" id="RHEA-COMP:17067"/>
        <dbReference type="ChEBI" id="CHEBI:15378"/>
        <dbReference type="ChEBI" id="CHEBI:136412"/>
        <dbReference type="ChEBI" id="CHEBI:157695"/>
        <dbReference type="ChEBI" id="CHEBI:167181"/>
        <dbReference type="EC" id="4.2.99.18"/>
    </reaction>
</comment>
<dbReference type="GO" id="GO:0006284">
    <property type="term" value="P:base-excision repair"/>
    <property type="evidence" value="ECO:0007669"/>
    <property type="project" value="InterPro"/>
</dbReference>
<evidence type="ECO:0000256" key="7">
    <source>
        <dbReference type="ARBA" id="ARBA00016240"/>
    </source>
</evidence>
<dbReference type="InterPro" id="IPR015887">
    <property type="entry name" value="DNA_glyclase_Znf_dom_DNA_BS"/>
</dbReference>
<keyword evidence="16" id="KW-0511">Multifunctional enzyme</keyword>
<evidence type="ECO:0000256" key="5">
    <source>
        <dbReference type="ARBA" id="ARBA00012024"/>
    </source>
</evidence>
<feature type="domain" description="Formamidopyrimidine-DNA glycosylase catalytic" evidence="22">
    <location>
        <begin position="2"/>
        <end position="120"/>
    </location>
</feature>
<dbReference type="Pfam" id="PF01149">
    <property type="entry name" value="Fapy_DNA_glyco"/>
    <property type="match status" value="1"/>
</dbReference>
<dbReference type="PANTHER" id="PTHR22993">
    <property type="entry name" value="FORMAMIDOPYRIMIDINE-DNA GLYCOSYLASE"/>
    <property type="match status" value="1"/>
</dbReference>
<dbReference type="SUPFAM" id="SSF81624">
    <property type="entry name" value="N-terminal domain of MutM-like DNA repair proteins"/>
    <property type="match status" value="1"/>
</dbReference>
<evidence type="ECO:0000256" key="18">
    <source>
        <dbReference type="ARBA" id="ARBA00030638"/>
    </source>
</evidence>
<dbReference type="PROSITE" id="PS01242">
    <property type="entry name" value="ZF_FPG_1"/>
    <property type="match status" value="1"/>
</dbReference>
<evidence type="ECO:0000256" key="4">
    <source>
        <dbReference type="ARBA" id="ARBA00011245"/>
    </source>
</evidence>
<dbReference type="InterPro" id="IPR000214">
    <property type="entry name" value="Znf_DNA_glyclase/AP_lyase"/>
</dbReference>
<feature type="domain" description="FPG-type" evidence="21">
    <location>
        <begin position="242"/>
        <end position="276"/>
    </location>
</feature>
<dbReference type="FunFam" id="1.10.8.50:FF:000003">
    <property type="entry name" value="Formamidopyrimidine-DNA glycosylase"/>
    <property type="match status" value="1"/>
</dbReference>
<dbReference type="GO" id="GO:0140078">
    <property type="term" value="F:class I DNA-(apurinic or apyrimidinic site) endonuclease activity"/>
    <property type="evidence" value="ECO:0007669"/>
    <property type="project" value="UniProtKB-EC"/>
</dbReference>
<evidence type="ECO:0000256" key="11">
    <source>
        <dbReference type="ARBA" id="ARBA00022801"/>
    </source>
</evidence>
<dbReference type="Pfam" id="PF06827">
    <property type="entry name" value="zf-FPG_IleRS"/>
    <property type="match status" value="1"/>
</dbReference>
<organism evidence="23">
    <name type="scientific">Aetherobacter fasciculatus</name>
    <dbReference type="NCBI Taxonomy" id="888830"/>
    <lineage>
        <taxon>Bacteria</taxon>
        <taxon>Pseudomonadati</taxon>
        <taxon>Myxococcota</taxon>
        <taxon>Polyangia</taxon>
        <taxon>Polyangiales</taxon>
        <taxon>Polyangiaceae</taxon>
        <taxon>Aetherobacter</taxon>
    </lineage>
</organism>
<dbReference type="NCBIfam" id="NF002211">
    <property type="entry name" value="PRK01103.1"/>
    <property type="match status" value="1"/>
</dbReference>
<dbReference type="InterPro" id="IPR012319">
    <property type="entry name" value="FPG_cat"/>
</dbReference>
<dbReference type="PROSITE" id="PS51068">
    <property type="entry name" value="FPG_CAT"/>
    <property type="match status" value="1"/>
</dbReference>
<evidence type="ECO:0000256" key="9">
    <source>
        <dbReference type="ARBA" id="ARBA00022763"/>
    </source>
</evidence>
<evidence type="ECO:0000256" key="12">
    <source>
        <dbReference type="ARBA" id="ARBA00022833"/>
    </source>
</evidence>
<evidence type="ECO:0000259" key="21">
    <source>
        <dbReference type="PROSITE" id="PS51066"/>
    </source>
</evidence>
<dbReference type="SUPFAM" id="SSF46946">
    <property type="entry name" value="S13-like H2TH domain"/>
    <property type="match status" value="1"/>
</dbReference>
<keyword evidence="12" id="KW-0862">Zinc</keyword>
<dbReference type="EMBL" id="MH908877">
    <property type="protein sequence ID" value="AYM52531.1"/>
    <property type="molecule type" value="Genomic_DNA"/>
</dbReference>
<dbReference type="Gene3D" id="3.20.190.10">
    <property type="entry name" value="MutM-like, N-terminal"/>
    <property type="match status" value="1"/>
</dbReference>
<evidence type="ECO:0000256" key="8">
    <source>
        <dbReference type="ARBA" id="ARBA00022723"/>
    </source>
</evidence>
<dbReference type="EC" id="3.2.2.23" evidence="5"/>
<dbReference type="InterPro" id="IPR035937">
    <property type="entry name" value="FPG_N"/>
</dbReference>
<comment type="catalytic activity">
    <reaction evidence="1">
        <text>Hydrolysis of DNA containing ring-opened 7-methylguanine residues, releasing 2,6-diamino-4-hydroxy-5-(N-methyl)formamidopyrimidine.</text>
        <dbReference type="EC" id="3.2.2.23"/>
    </reaction>
</comment>
<evidence type="ECO:0000256" key="2">
    <source>
        <dbReference type="ARBA" id="ARBA00001947"/>
    </source>
</evidence>
<dbReference type="PANTHER" id="PTHR22993:SF9">
    <property type="entry name" value="FORMAMIDOPYRIMIDINE-DNA GLYCOSYLASE"/>
    <property type="match status" value="1"/>
</dbReference>
<dbReference type="EC" id="4.2.99.18" evidence="6"/>
<evidence type="ECO:0000256" key="14">
    <source>
        <dbReference type="ARBA" id="ARBA00023204"/>
    </source>
</evidence>
<dbReference type="AlphaFoldDB" id="A0A3Q8I1K2"/>
<evidence type="ECO:0000256" key="17">
    <source>
        <dbReference type="ARBA" id="ARBA00023295"/>
    </source>
</evidence>
<protein>
    <recommendedName>
        <fullName evidence="7">Formamidopyrimidine-DNA glycosylase</fullName>
        <ecNumber evidence="5">3.2.2.23</ecNumber>
        <ecNumber evidence="6">4.2.99.18</ecNumber>
    </recommendedName>
    <alternativeName>
        <fullName evidence="18">DNA-(apurinic or apyrimidinic site) lyase MutM</fullName>
    </alternativeName>
</protein>
<dbReference type="SMART" id="SM00898">
    <property type="entry name" value="Fapy_DNA_glyco"/>
    <property type="match status" value="1"/>
</dbReference>
<dbReference type="InterPro" id="IPR015886">
    <property type="entry name" value="H2TH_FPG"/>
</dbReference>
<evidence type="ECO:0000256" key="19">
    <source>
        <dbReference type="ARBA" id="ARBA00044632"/>
    </source>
</evidence>
<dbReference type="PROSITE" id="PS51066">
    <property type="entry name" value="ZF_FPG_2"/>
    <property type="match status" value="1"/>
</dbReference>
<keyword evidence="9" id="KW-0227">DNA damage</keyword>
<keyword evidence="11" id="KW-0378">Hydrolase</keyword>
<evidence type="ECO:0000259" key="22">
    <source>
        <dbReference type="PROSITE" id="PS51068"/>
    </source>
</evidence>
<keyword evidence="14" id="KW-0234">DNA repair</keyword>
<keyword evidence="13" id="KW-0238">DNA-binding</keyword>
<dbReference type="GO" id="GO:0008270">
    <property type="term" value="F:zinc ion binding"/>
    <property type="evidence" value="ECO:0007669"/>
    <property type="project" value="UniProtKB-KW"/>
</dbReference>
<dbReference type="InterPro" id="IPR020629">
    <property type="entry name" value="FPG_Glyclase"/>
</dbReference>
<comment type="similarity">
    <text evidence="3">Belongs to the FPG family.</text>
</comment>
<reference evidence="23" key="1">
    <citation type="journal article" date="2018" name="J. Ind. Microbiol. Biotechnol.">
        <title>Genome mining reveals uncommon alkylpyrones as type III PKS products from myxobacteria.</title>
        <authorList>
            <person name="Hug J.J."/>
            <person name="Panter F."/>
            <person name="Krug D."/>
            <person name="Muller R."/>
        </authorList>
    </citation>
    <scope>NUCLEOTIDE SEQUENCE</scope>
    <source>
        <strain evidence="23">MSr9330</strain>
    </source>
</reference>
<keyword evidence="17" id="KW-0326">Glycosidase</keyword>
<dbReference type="GO" id="GO:0034039">
    <property type="term" value="F:8-oxo-7,8-dihydroguanine DNA N-glycosylase activity"/>
    <property type="evidence" value="ECO:0007669"/>
    <property type="project" value="TreeGrafter"/>
</dbReference>
<evidence type="ECO:0000256" key="15">
    <source>
        <dbReference type="ARBA" id="ARBA00023239"/>
    </source>
</evidence>